<comment type="caution">
    <text evidence="1">The sequence shown here is derived from an EMBL/GenBank/DDBJ whole genome shotgun (WGS) entry which is preliminary data.</text>
</comment>
<gene>
    <name evidence="1" type="ORF">S12H4_41517</name>
</gene>
<name>X1TPE5_9ZZZZ</name>
<dbReference type="EMBL" id="BARW01025311">
    <property type="protein sequence ID" value="GAJ07198.1"/>
    <property type="molecule type" value="Genomic_DNA"/>
</dbReference>
<feature type="non-terminal residue" evidence="1">
    <location>
        <position position="116"/>
    </location>
</feature>
<organism evidence="1">
    <name type="scientific">marine sediment metagenome</name>
    <dbReference type="NCBI Taxonomy" id="412755"/>
    <lineage>
        <taxon>unclassified sequences</taxon>
        <taxon>metagenomes</taxon>
        <taxon>ecological metagenomes</taxon>
    </lineage>
</organism>
<reference evidence="1" key="1">
    <citation type="journal article" date="2014" name="Front. Microbiol.">
        <title>High frequency of phylogenetically diverse reductive dehalogenase-homologous genes in deep subseafloor sedimentary metagenomes.</title>
        <authorList>
            <person name="Kawai M."/>
            <person name="Futagami T."/>
            <person name="Toyoda A."/>
            <person name="Takaki Y."/>
            <person name="Nishi S."/>
            <person name="Hori S."/>
            <person name="Arai W."/>
            <person name="Tsubouchi T."/>
            <person name="Morono Y."/>
            <person name="Uchiyama I."/>
            <person name="Ito T."/>
            <person name="Fujiyama A."/>
            <person name="Inagaki F."/>
            <person name="Takami H."/>
        </authorList>
    </citation>
    <scope>NUCLEOTIDE SEQUENCE</scope>
    <source>
        <strain evidence="1">Expedition CK06-06</strain>
    </source>
</reference>
<protein>
    <submittedName>
        <fullName evidence="1">Uncharacterized protein</fullName>
    </submittedName>
</protein>
<evidence type="ECO:0000313" key="1">
    <source>
        <dbReference type="EMBL" id="GAJ07198.1"/>
    </source>
</evidence>
<dbReference type="AlphaFoldDB" id="X1TPE5"/>
<proteinExistence type="predicted"/>
<accession>X1TPE5</accession>
<sequence>MPANVDYLRVGTWESNVYCDIAQKINEHHLTKPGHWLQYHGRRGQDGSVFHGTGSQAGKVHHICQISGETSHDWANHLKLAIPGDNLYCTRIDVQTTIECPKNYDAQDFYELSKRK</sequence>